<comment type="caution">
    <text evidence="1">The sequence shown here is derived from an EMBL/GenBank/DDBJ whole genome shotgun (WGS) entry which is preliminary data.</text>
</comment>
<evidence type="ECO:0000313" key="1">
    <source>
        <dbReference type="EMBL" id="KNZ54038.1"/>
    </source>
</evidence>
<reference evidence="1 2" key="1">
    <citation type="submission" date="2015-08" db="EMBL/GenBank/DDBJ databases">
        <title>Next Generation Sequencing and Analysis of the Genome of Puccinia sorghi L Schw, the Causal Agent of Maize Common Rust.</title>
        <authorList>
            <person name="Rochi L."/>
            <person name="Burguener G."/>
            <person name="Darino M."/>
            <person name="Turjanski A."/>
            <person name="Kreff E."/>
            <person name="Dieguez M.J."/>
            <person name="Sacco F."/>
        </authorList>
    </citation>
    <scope>NUCLEOTIDE SEQUENCE [LARGE SCALE GENOMIC DNA]</scope>
    <source>
        <strain evidence="1 2">RO10H11247</strain>
    </source>
</reference>
<keyword evidence="2" id="KW-1185">Reference proteome</keyword>
<dbReference type="Proteomes" id="UP000037035">
    <property type="component" value="Unassembled WGS sequence"/>
</dbReference>
<protein>
    <submittedName>
        <fullName evidence="1">Uncharacterized protein</fullName>
    </submittedName>
</protein>
<sequence length="143" mass="16518">MVTREYHNRPEIGTLERFDRIRGAKAKKYGFQVVLYIVSKPSIFPDNCSKIIFAISYLWGAASSWAIPFTNRVLKNNPANPFVYKNLNKQFMALPHTKKYYPSIGMWEVLKLISSIEFCTVAKFSNLALRIDAEINRHETSPQ</sequence>
<dbReference type="AlphaFoldDB" id="A0A0L6UZS6"/>
<accession>A0A0L6UZS6</accession>
<name>A0A0L6UZS6_9BASI</name>
<organism evidence="1 2">
    <name type="scientific">Puccinia sorghi</name>
    <dbReference type="NCBI Taxonomy" id="27349"/>
    <lineage>
        <taxon>Eukaryota</taxon>
        <taxon>Fungi</taxon>
        <taxon>Dikarya</taxon>
        <taxon>Basidiomycota</taxon>
        <taxon>Pucciniomycotina</taxon>
        <taxon>Pucciniomycetes</taxon>
        <taxon>Pucciniales</taxon>
        <taxon>Pucciniaceae</taxon>
        <taxon>Puccinia</taxon>
    </lineage>
</organism>
<proteinExistence type="predicted"/>
<dbReference type="VEuPathDB" id="FungiDB:VP01_3066g3"/>
<evidence type="ECO:0000313" key="2">
    <source>
        <dbReference type="Proteomes" id="UP000037035"/>
    </source>
</evidence>
<dbReference type="EMBL" id="LAVV01008020">
    <property type="protein sequence ID" value="KNZ54038.1"/>
    <property type="molecule type" value="Genomic_DNA"/>
</dbReference>
<gene>
    <name evidence="1" type="ORF">VP01_3066g3</name>
</gene>